<keyword evidence="1" id="KW-1185">Reference proteome</keyword>
<dbReference type="Pfam" id="PF15134">
    <property type="entry name" value="CEP15-like"/>
    <property type="match status" value="1"/>
</dbReference>
<dbReference type="PANTHER" id="PTHR14286">
    <property type="entry name" value="GENE, 49355-RELATED"/>
    <property type="match status" value="1"/>
</dbReference>
<dbReference type="RefSeq" id="XP_021037407.1">
    <property type="nucleotide sequence ID" value="XM_021181748.2"/>
</dbReference>
<protein>
    <submittedName>
        <fullName evidence="2 3">Uncharacterized protein C3orf14 homolog isoform X1</fullName>
    </submittedName>
</protein>
<gene>
    <name evidence="2 3 4 5 6" type="primary">C14H3orf14</name>
</gene>
<dbReference type="KEGG" id="mcal:110309225"/>
<evidence type="ECO:0000313" key="2">
    <source>
        <dbReference type="RefSeq" id="XP_021037404.1"/>
    </source>
</evidence>
<evidence type="ECO:0000313" key="1">
    <source>
        <dbReference type="Proteomes" id="UP000515126"/>
    </source>
</evidence>
<accession>A0A6P7QE26</accession>
<dbReference type="Proteomes" id="UP000515126">
    <property type="component" value="Chromosome 14"/>
</dbReference>
<evidence type="ECO:0000313" key="4">
    <source>
        <dbReference type="RefSeq" id="XP_021037406.1"/>
    </source>
</evidence>
<dbReference type="PANTHER" id="PTHR14286:SF2">
    <property type="entry name" value="CENTROSOMAL PROTEIN 15 KDA"/>
    <property type="match status" value="1"/>
</dbReference>
<dbReference type="AlphaFoldDB" id="A0A6P7QE26"/>
<dbReference type="InterPro" id="IPR028006">
    <property type="entry name" value="CEP15-like"/>
</dbReference>
<name>A0A6P7QE26_MUSCR</name>
<dbReference type="GeneID" id="110309225"/>
<proteinExistence type="predicted"/>
<dbReference type="RefSeq" id="XP_021037406.1">
    <property type="nucleotide sequence ID" value="XM_021181747.2"/>
</dbReference>
<dbReference type="RefSeq" id="XP_029325099.1">
    <property type="nucleotide sequence ID" value="XM_029469239.1"/>
</dbReference>
<reference evidence="2 3" key="1">
    <citation type="submission" date="2025-04" db="UniProtKB">
        <authorList>
            <consortium name="RefSeq"/>
        </authorList>
    </citation>
    <scope>IDENTIFICATION</scope>
</reference>
<evidence type="ECO:0000313" key="6">
    <source>
        <dbReference type="RefSeq" id="XP_029325099.1"/>
    </source>
</evidence>
<evidence type="ECO:0000313" key="3">
    <source>
        <dbReference type="RefSeq" id="XP_021037405.1"/>
    </source>
</evidence>
<evidence type="ECO:0000313" key="5">
    <source>
        <dbReference type="RefSeq" id="XP_021037407.1"/>
    </source>
</evidence>
<sequence length="149" mass="17134">MASLFTQEIHLSKRHEEIVSQRLMLLQKMKNKFGDENTERASLLQATETASRRNLRLLQDIDAAEKAFQTKLTPHPQPSMLSLETRYWASVEEHIPKWELFLLGRAPYPIGAENQNENKTQKAVDHGPLESLQFLPGCRALGRRQIELS</sequence>
<dbReference type="CTD" id="57415"/>
<dbReference type="RefSeq" id="XP_021037405.1">
    <property type="nucleotide sequence ID" value="XM_021181746.2"/>
</dbReference>
<organism evidence="1 6">
    <name type="scientific">Mus caroli</name>
    <name type="common">Ryukyu mouse</name>
    <name type="synonym">Ricefield mouse</name>
    <dbReference type="NCBI Taxonomy" id="10089"/>
    <lineage>
        <taxon>Eukaryota</taxon>
        <taxon>Metazoa</taxon>
        <taxon>Chordata</taxon>
        <taxon>Craniata</taxon>
        <taxon>Vertebrata</taxon>
        <taxon>Euteleostomi</taxon>
        <taxon>Mammalia</taxon>
        <taxon>Eutheria</taxon>
        <taxon>Euarchontoglires</taxon>
        <taxon>Glires</taxon>
        <taxon>Rodentia</taxon>
        <taxon>Myomorpha</taxon>
        <taxon>Muroidea</taxon>
        <taxon>Muridae</taxon>
        <taxon>Murinae</taxon>
        <taxon>Mus</taxon>
        <taxon>Mus</taxon>
    </lineage>
</organism>
<dbReference type="RefSeq" id="XP_021037404.1">
    <property type="nucleotide sequence ID" value="XM_021181745.2"/>
</dbReference>